<organism evidence="2 3">
    <name type="scientific">Dryococelus australis</name>
    <dbReference type="NCBI Taxonomy" id="614101"/>
    <lineage>
        <taxon>Eukaryota</taxon>
        <taxon>Metazoa</taxon>
        <taxon>Ecdysozoa</taxon>
        <taxon>Arthropoda</taxon>
        <taxon>Hexapoda</taxon>
        <taxon>Insecta</taxon>
        <taxon>Pterygota</taxon>
        <taxon>Neoptera</taxon>
        <taxon>Polyneoptera</taxon>
        <taxon>Phasmatodea</taxon>
        <taxon>Verophasmatodea</taxon>
        <taxon>Anareolatae</taxon>
        <taxon>Phasmatidae</taxon>
        <taxon>Eurycanthinae</taxon>
        <taxon>Dryococelus</taxon>
    </lineage>
</organism>
<comment type="caution">
    <text evidence="2">The sequence shown here is derived from an EMBL/GenBank/DDBJ whole genome shotgun (WGS) entry which is preliminary data.</text>
</comment>
<name>A0ABQ9I003_9NEOP</name>
<dbReference type="Proteomes" id="UP001159363">
    <property type="component" value="Chromosome 3"/>
</dbReference>
<evidence type="ECO:0000313" key="2">
    <source>
        <dbReference type="EMBL" id="KAJ8889977.1"/>
    </source>
</evidence>
<sequence>MEPHKNKTSGLMSGDRGGHEMGPSRPILRTRELFIEEASHFLPPVWRSSILLEEHAAQLPPRRTRVQSPAGSLPDFRMWESCQTMPLLGVFFRGSPVSPTRSFRRCSILTSTTLIGSRDPNLFTHLLSLANRFREIHAGVSKQPVRDLIDRQSAEELRCRYRQDTKESEERPVTQLSICQHFVDYARVKHEQN</sequence>
<proteinExistence type="predicted"/>
<feature type="region of interest" description="Disordered" evidence="1">
    <location>
        <begin position="1"/>
        <end position="24"/>
    </location>
</feature>
<reference evidence="2 3" key="1">
    <citation type="submission" date="2023-02" db="EMBL/GenBank/DDBJ databases">
        <title>LHISI_Scaffold_Assembly.</title>
        <authorList>
            <person name="Stuart O.P."/>
            <person name="Cleave R."/>
            <person name="Magrath M.J.L."/>
            <person name="Mikheyev A.S."/>
        </authorList>
    </citation>
    <scope>NUCLEOTIDE SEQUENCE [LARGE SCALE GENOMIC DNA]</scope>
    <source>
        <strain evidence="2">Daus_M_001</strain>
        <tissue evidence="2">Leg muscle</tissue>
    </source>
</reference>
<accession>A0ABQ9I003</accession>
<evidence type="ECO:0000256" key="1">
    <source>
        <dbReference type="SAM" id="MobiDB-lite"/>
    </source>
</evidence>
<protein>
    <submittedName>
        <fullName evidence="2">Uncharacterized protein</fullName>
    </submittedName>
</protein>
<gene>
    <name evidence="2" type="ORF">PR048_009482</name>
</gene>
<evidence type="ECO:0000313" key="3">
    <source>
        <dbReference type="Proteomes" id="UP001159363"/>
    </source>
</evidence>
<keyword evidence="3" id="KW-1185">Reference proteome</keyword>
<dbReference type="EMBL" id="JARBHB010000003">
    <property type="protein sequence ID" value="KAJ8889977.1"/>
    <property type="molecule type" value="Genomic_DNA"/>
</dbReference>